<feature type="domain" description="URB1 C-terminal" evidence="1">
    <location>
        <begin position="173"/>
        <end position="367"/>
    </location>
</feature>
<dbReference type="PANTHER" id="PTHR13500">
    <property type="entry name" value="NUCLEOLAR PRERIBOSOMAL-ASSOCIATED PROTEIN 1"/>
    <property type="match status" value="1"/>
</dbReference>
<dbReference type="InterPro" id="IPR032436">
    <property type="entry name" value="URB1_C"/>
</dbReference>
<evidence type="ECO:0000313" key="3">
    <source>
        <dbReference type="Proteomes" id="UP000076502"/>
    </source>
</evidence>
<dbReference type="Pfam" id="PF16201">
    <property type="entry name" value="NopRA1"/>
    <property type="match status" value="1"/>
</dbReference>
<keyword evidence="3" id="KW-1185">Reference proteome</keyword>
<dbReference type="InterPro" id="IPR016024">
    <property type="entry name" value="ARM-type_fold"/>
</dbReference>
<feature type="non-terminal residue" evidence="2">
    <location>
        <position position="515"/>
    </location>
</feature>
<dbReference type="GO" id="GO:0000466">
    <property type="term" value="P:maturation of 5.8S rRNA from tricistronic rRNA transcript (SSU-rRNA, 5.8S rRNA, LSU-rRNA)"/>
    <property type="evidence" value="ECO:0007669"/>
    <property type="project" value="TreeGrafter"/>
</dbReference>
<dbReference type="EMBL" id="KQ434889">
    <property type="protein sequence ID" value="KZC10332.1"/>
    <property type="molecule type" value="Genomic_DNA"/>
</dbReference>
<dbReference type="STRING" id="178035.A0A154PES3"/>
<sequence length="515" mass="59224">MATSHSEFLNIMLESLDVKRDLVELLWILMQKNKTVILLAHVPVYLAAYNATLSDADQYLLLILQYYESNNINISEYRPYMWGNAAAVHYSVKGETHMNLWRQPSTNQVLNLFEAHLLKNTIKNYPVYRALRSTELHLAKDVYDPAFYLPLVCFLLSENNVVSYHKVAQSGVLGLAFAACSSNHSDVRMVAYTIIARYYTHLESSSSKGKLLWMRLINALRYGIMTSESQIDNVRLNCLVATFLARASMIATQPLHPLYSRLQVFLMAKPALDTNSIPELLQLFHSSDIEHKAHRRWILEIIRDGIKTETELDVAFKCVLFKMLLDFYTCTLSDLDTKKLILEVVDATLKITKGSVLLIEGHGLFPWLLHVTTNLHSNEVQYIELLVKILDTLLNTILKMNGDTVHYKLMLLNVALSLKTHLSKDIKVTAFALYINILQKLFLSKHMKIIVTKEQIMDILEFSKRLFGNMDECEDMLRFGSEYVTKVDCSENDNEVEVARNCLRTMIWTWCSHEI</sequence>
<organism evidence="2 3">
    <name type="scientific">Dufourea novaeangliae</name>
    <name type="common">Sweat bee</name>
    <dbReference type="NCBI Taxonomy" id="178035"/>
    <lineage>
        <taxon>Eukaryota</taxon>
        <taxon>Metazoa</taxon>
        <taxon>Ecdysozoa</taxon>
        <taxon>Arthropoda</taxon>
        <taxon>Hexapoda</taxon>
        <taxon>Insecta</taxon>
        <taxon>Pterygota</taxon>
        <taxon>Neoptera</taxon>
        <taxon>Endopterygota</taxon>
        <taxon>Hymenoptera</taxon>
        <taxon>Apocrita</taxon>
        <taxon>Aculeata</taxon>
        <taxon>Apoidea</taxon>
        <taxon>Anthophila</taxon>
        <taxon>Halictidae</taxon>
        <taxon>Rophitinae</taxon>
        <taxon>Dufourea</taxon>
    </lineage>
</organism>
<name>A0A154PES3_DUFNO</name>
<dbReference type="GO" id="GO:0000463">
    <property type="term" value="P:maturation of LSU-rRNA from tricistronic rRNA transcript (SSU-rRNA, 5.8S rRNA, LSU-rRNA)"/>
    <property type="evidence" value="ECO:0007669"/>
    <property type="project" value="TreeGrafter"/>
</dbReference>
<dbReference type="Proteomes" id="UP000076502">
    <property type="component" value="Unassembled WGS sequence"/>
</dbReference>
<dbReference type="InterPro" id="IPR039844">
    <property type="entry name" value="URB1"/>
</dbReference>
<evidence type="ECO:0000313" key="2">
    <source>
        <dbReference type="EMBL" id="KZC10332.1"/>
    </source>
</evidence>
<protein>
    <submittedName>
        <fullName evidence="2">Nucleolar pre-ribosomal-associated protein 1</fullName>
    </submittedName>
</protein>
<dbReference type="PANTHER" id="PTHR13500:SF0">
    <property type="entry name" value="NUCLEOLAR PRE-RIBOSOMAL-ASSOCIATED PROTEIN 1"/>
    <property type="match status" value="1"/>
</dbReference>
<dbReference type="OrthoDB" id="72892at2759"/>
<proteinExistence type="predicted"/>
<dbReference type="SUPFAM" id="SSF48371">
    <property type="entry name" value="ARM repeat"/>
    <property type="match status" value="1"/>
</dbReference>
<evidence type="ECO:0000259" key="1">
    <source>
        <dbReference type="Pfam" id="PF16201"/>
    </source>
</evidence>
<reference evidence="2 3" key="1">
    <citation type="submission" date="2015-07" db="EMBL/GenBank/DDBJ databases">
        <title>The genome of Dufourea novaeangliae.</title>
        <authorList>
            <person name="Pan H."/>
            <person name="Kapheim K."/>
        </authorList>
    </citation>
    <scope>NUCLEOTIDE SEQUENCE [LARGE SCALE GENOMIC DNA]</scope>
    <source>
        <strain evidence="2">0120121106</strain>
        <tissue evidence="2">Whole body</tissue>
    </source>
</reference>
<gene>
    <name evidence="2" type="ORF">WN55_01448</name>
</gene>
<accession>A0A154PES3</accession>
<dbReference type="AlphaFoldDB" id="A0A154PES3"/>
<dbReference type="GO" id="GO:0005730">
    <property type="term" value="C:nucleolus"/>
    <property type="evidence" value="ECO:0007669"/>
    <property type="project" value="TreeGrafter"/>
</dbReference>